<evidence type="ECO:0000256" key="4">
    <source>
        <dbReference type="SAM" id="MobiDB-lite"/>
    </source>
</evidence>
<dbReference type="InterPro" id="IPR013783">
    <property type="entry name" value="Ig-like_fold"/>
</dbReference>
<dbReference type="SUPFAM" id="SSF81296">
    <property type="entry name" value="E set domains"/>
    <property type="match status" value="1"/>
</dbReference>
<keyword evidence="7" id="KW-1185">Reference proteome</keyword>
<accession>A0ABT0V4T6</accession>
<protein>
    <submittedName>
        <fullName evidence="6">Glycogen debranching protein GlgX</fullName>
    </submittedName>
</protein>
<dbReference type="Proteomes" id="UP001155079">
    <property type="component" value="Unassembled WGS sequence"/>
</dbReference>
<feature type="domain" description="Glycosyl hydrolase family 13 catalytic" evidence="5">
    <location>
        <begin position="149"/>
        <end position="552"/>
    </location>
</feature>
<dbReference type="Pfam" id="PF00128">
    <property type="entry name" value="Alpha-amylase"/>
    <property type="match status" value="1"/>
</dbReference>
<dbReference type="SUPFAM" id="SSF51011">
    <property type="entry name" value="Glycosyl hydrolase domain"/>
    <property type="match status" value="1"/>
</dbReference>
<dbReference type="InterPro" id="IPR004193">
    <property type="entry name" value="Glyco_hydro_13_N"/>
</dbReference>
<keyword evidence="2" id="KW-0378">Hydrolase</keyword>
<dbReference type="InterPro" id="IPR017853">
    <property type="entry name" value="GH"/>
</dbReference>
<evidence type="ECO:0000256" key="2">
    <source>
        <dbReference type="ARBA" id="ARBA00022801"/>
    </source>
</evidence>
<dbReference type="Gene3D" id="3.20.20.80">
    <property type="entry name" value="Glycosidases"/>
    <property type="match status" value="1"/>
</dbReference>
<evidence type="ECO:0000256" key="1">
    <source>
        <dbReference type="ARBA" id="ARBA00008061"/>
    </source>
</evidence>
<dbReference type="CDD" id="cd02856">
    <property type="entry name" value="E_set_GDE_Isoamylase_N"/>
    <property type="match status" value="1"/>
</dbReference>
<dbReference type="InterPro" id="IPR013780">
    <property type="entry name" value="Glyco_hydro_b"/>
</dbReference>
<dbReference type="InterPro" id="IPR014756">
    <property type="entry name" value="Ig_E-set"/>
</dbReference>
<dbReference type="Gene3D" id="2.60.40.10">
    <property type="entry name" value="Immunoglobulins"/>
    <property type="match status" value="1"/>
</dbReference>
<dbReference type="RefSeq" id="WP_250944405.1">
    <property type="nucleotide sequence ID" value="NZ_JAMQAY010000002.1"/>
</dbReference>
<feature type="region of interest" description="Disordered" evidence="4">
    <location>
        <begin position="450"/>
        <end position="473"/>
    </location>
</feature>
<dbReference type="CDD" id="cd11326">
    <property type="entry name" value="AmyAc_Glg_debranch"/>
    <property type="match status" value="1"/>
</dbReference>
<evidence type="ECO:0000259" key="5">
    <source>
        <dbReference type="SMART" id="SM00642"/>
    </source>
</evidence>
<evidence type="ECO:0000313" key="6">
    <source>
        <dbReference type="EMBL" id="MCM2400789.1"/>
    </source>
</evidence>
<dbReference type="InterPro" id="IPR044505">
    <property type="entry name" value="GlgX_Isoamylase_N_E_set"/>
</dbReference>
<evidence type="ECO:0000313" key="7">
    <source>
        <dbReference type="Proteomes" id="UP001155079"/>
    </source>
</evidence>
<comment type="similarity">
    <text evidence="1">Belongs to the glycosyl hydrolase 13 family.</text>
</comment>
<comment type="caution">
    <text evidence="6">The sequence shown here is derived from an EMBL/GenBank/DDBJ whole genome shotgun (WGS) entry which is preliminary data.</text>
</comment>
<organism evidence="6 7">
    <name type="scientific">Ciceribacter sichuanensis</name>
    <dbReference type="NCBI Taxonomy" id="2949647"/>
    <lineage>
        <taxon>Bacteria</taxon>
        <taxon>Pseudomonadati</taxon>
        <taxon>Pseudomonadota</taxon>
        <taxon>Alphaproteobacteria</taxon>
        <taxon>Hyphomicrobiales</taxon>
        <taxon>Rhizobiaceae</taxon>
        <taxon>Ciceribacter</taxon>
    </lineage>
</organism>
<dbReference type="Pfam" id="PF02922">
    <property type="entry name" value="CBM_48"/>
    <property type="match status" value="1"/>
</dbReference>
<proteinExistence type="inferred from homology"/>
<evidence type="ECO:0000256" key="3">
    <source>
        <dbReference type="ARBA" id="ARBA00023295"/>
    </source>
</evidence>
<feature type="compositionally biased region" description="Basic and acidic residues" evidence="4">
    <location>
        <begin position="457"/>
        <end position="466"/>
    </location>
</feature>
<dbReference type="SMART" id="SM00642">
    <property type="entry name" value="Aamy"/>
    <property type="match status" value="1"/>
</dbReference>
<reference evidence="6 7" key="1">
    <citation type="submission" date="2022-06" db="EMBL/GenBank/DDBJ databases">
        <authorList>
            <person name="Sun Q."/>
        </authorList>
    </citation>
    <scope>NUCLEOTIDE SEQUENCE [LARGE SCALE GENOMIC DNA]</scope>
    <source>
        <strain evidence="6 7">S153</strain>
    </source>
</reference>
<dbReference type="EMBL" id="JAMQAY010000002">
    <property type="protein sequence ID" value="MCM2400789.1"/>
    <property type="molecule type" value="Genomic_DNA"/>
</dbReference>
<dbReference type="SUPFAM" id="SSF51445">
    <property type="entry name" value="(Trans)glycosidases"/>
    <property type="match status" value="1"/>
</dbReference>
<dbReference type="Gene3D" id="2.60.40.1180">
    <property type="entry name" value="Golgi alpha-mannosidase II"/>
    <property type="match status" value="1"/>
</dbReference>
<keyword evidence="3" id="KW-0326">Glycosidase</keyword>
<dbReference type="InterPro" id="IPR006047">
    <property type="entry name" value="GH13_cat_dom"/>
</dbReference>
<dbReference type="NCBIfam" id="TIGR02100">
    <property type="entry name" value="glgX_debranch"/>
    <property type="match status" value="1"/>
</dbReference>
<sequence>MNPIESRHGGVILTDTGADFAVWSRHAEQIDLCLYDINGGGEICRLPMTRGEGDVHRLHVEGVTEGAHYGYRTHGHYAPDHGWWFDPSKLLVDPYAKELDRPFVHDIRLSTFGVDTAPLVPKSVVTRDRLARPMMPLMPLMPKGGFIYEVAVKPFTIRHPDVPKNLRGTVAALAHPAVIDHLKRLGVDAIELMPIVAWIDERHLPPLGLSNGWGYNPVAFMALDPRIVPGGVAELRDTVAALHAAGIGVILDLVFNHTGESDRLGTTLSLRGLDNLSFYRHLSDNPGVLVNDTGTGNTLACDHPHVRQLIVSTLRHFVLHAGIDGFRFDLAPILGRSLSGFHSNSRTLQAILQDDILEDRVMIAEPWDIGPGGYQLGNFPPPYLEWNDRARDNIRRYWRGDAHMTGTLATALAGSSDVFARDGATTTRSVNFIAAHDGFTLFDLVSHSHKRNGKNGENNRDGHDENYSWNNGVEGETHNRTVRRQRRHDVIALLSTLFASRGAIMLTAGDEFGRTQHGNNNAYCQDNEMTWLNWEGLDEELLEATVALSAMRKRFSIFSQTEFFNGGSDVAWISARGVPMTVEDWEEPDGAAFGMILTSWDRKLNAEVRLAILFNRSHLTQDFVLQPAAGRKWRKLSSGRSTPLIHLKPRSVEFYLEP</sequence>
<dbReference type="PANTHER" id="PTHR43002">
    <property type="entry name" value="GLYCOGEN DEBRANCHING ENZYME"/>
    <property type="match status" value="1"/>
</dbReference>
<dbReference type="InterPro" id="IPR011837">
    <property type="entry name" value="Glycogen_debranch_GlgX"/>
</dbReference>
<name>A0ABT0V4T6_9HYPH</name>
<gene>
    <name evidence="6" type="primary">glgX</name>
    <name evidence="6" type="ORF">NBH20_06450</name>
</gene>